<dbReference type="PROSITE" id="PS00028">
    <property type="entry name" value="ZINC_FINGER_C2H2_1"/>
    <property type="match status" value="2"/>
</dbReference>
<keyword evidence="2" id="KW-0479">Metal-binding</keyword>
<feature type="compositionally biased region" description="Low complexity" evidence="9">
    <location>
        <begin position="1"/>
        <end position="25"/>
    </location>
</feature>
<dbReference type="FunFam" id="3.30.160.60:FF:002343">
    <property type="entry name" value="Zinc finger protein 33A"/>
    <property type="match status" value="1"/>
</dbReference>
<dbReference type="InterPro" id="IPR036236">
    <property type="entry name" value="Znf_C2H2_sf"/>
</dbReference>
<keyword evidence="6" id="KW-0539">Nucleus</keyword>
<dbReference type="PANTHER" id="PTHR16515">
    <property type="entry name" value="PR DOMAIN ZINC FINGER PROTEIN"/>
    <property type="match status" value="1"/>
</dbReference>
<dbReference type="SUPFAM" id="SSF57667">
    <property type="entry name" value="beta-beta-alpha zinc fingers"/>
    <property type="match status" value="2"/>
</dbReference>
<dbReference type="EMBL" id="VIBQ01000009">
    <property type="protein sequence ID" value="KAB8336934.1"/>
    <property type="molecule type" value="Genomic_DNA"/>
</dbReference>
<feature type="domain" description="C2H2-type" evidence="10">
    <location>
        <begin position="260"/>
        <end position="287"/>
    </location>
</feature>
<feature type="coiled-coil region" evidence="8">
    <location>
        <begin position="566"/>
        <end position="611"/>
    </location>
</feature>
<feature type="compositionally biased region" description="Low complexity" evidence="9">
    <location>
        <begin position="147"/>
        <end position="158"/>
    </location>
</feature>
<dbReference type="GO" id="GO:0005694">
    <property type="term" value="C:chromosome"/>
    <property type="evidence" value="ECO:0007669"/>
    <property type="project" value="UniProtKB-ARBA"/>
</dbReference>
<evidence type="ECO:0000256" key="3">
    <source>
        <dbReference type="ARBA" id="ARBA00022737"/>
    </source>
</evidence>
<feature type="compositionally biased region" description="Polar residues" evidence="9">
    <location>
        <begin position="214"/>
        <end position="227"/>
    </location>
</feature>
<comment type="caution">
    <text evidence="11">The sequence shown here is derived from an EMBL/GenBank/DDBJ whole genome shotgun (WGS) entry which is preliminary data.</text>
</comment>
<dbReference type="InterPro" id="IPR013087">
    <property type="entry name" value="Znf_C2H2_type"/>
</dbReference>
<feature type="compositionally biased region" description="Polar residues" evidence="9">
    <location>
        <begin position="365"/>
        <end position="402"/>
    </location>
</feature>
<keyword evidence="3" id="KW-0677">Repeat</keyword>
<feature type="compositionally biased region" description="Basic and acidic residues" evidence="9">
    <location>
        <begin position="352"/>
        <end position="362"/>
    </location>
</feature>
<feature type="compositionally biased region" description="Low complexity" evidence="9">
    <location>
        <begin position="523"/>
        <end position="544"/>
    </location>
</feature>
<keyword evidence="12" id="KW-1185">Reference proteome</keyword>
<dbReference type="Proteomes" id="UP000327013">
    <property type="component" value="Unassembled WGS sequence"/>
</dbReference>
<feature type="region of interest" description="Disordered" evidence="9">
    <location>
        <begin position="324"/>
        <end position="558"/>
    </location>
</feature>
<dbReference type="GO" id="GO:0008270">
    <property type="term" value="F:zinc ion binding"/>
    <property type="evidence" value="ECO:0007669"/>
    <property type="project" value="UniProtKB-KW"/>
</dbReference>
<sequence>MADSPASAQTLAPPAAAASPQPKLPGLASVGIHTSSPKSLKRGLSAAFEPPTLTGAAALADEKRRAEDAEEQARIKPPPPPPPQARSNDTSPNPVMASINALRNGLGISQPFSRPSDAASATTSSSRPALPSITSTTTTAEPMSIDQPQTTSPTSMSSADGLGSKAATALNMRPDDGKPDGSSYASTNEERPNRALAMTYPGPLQPEPQGGPQRQMSLPTPGSSSKSPNKKHKCPHCSTEFTRHHNLKSHLLTHSQEKPYACSTCHSRFRRLHDLKRHNKLHTGERPHTCDRCGRRFARGDALARHNKGPGGCAGRRSSMDEDYIEGESGYGDGMEGVVYQDEPAPGQSQADFERRKSEPGNRQRLANTQTQSEAGSSPFRQHSSTYPGPGSMASQNRNQFAQPLPSPQHLTPSGGGASSYSAQLNNGPGVLVPGGMTESPKPLSPGQTDSRRLSAANDPSYFRGRSPSHPQHYQPAPYSRGAGRGTPPVQLPPPIQHSHAPQLPPLDRLAGGPSIKTSGPYAPVGSASNPGSASSAHQSSGSSLRELYGVSGPHAPADANLYEHVKSLQAQVAQLKEDNAISERHYETKIARLADENRELRAQLTAQNGTGRP</sequence>
<gene>
    <name evidence="11" type="ORF">FH972_021239</name>
</gene>
<evidence type="ECO:0000256" key="5">
    <source>
        <dbReference type="ARBA" id="ARBA00022833"/>
    </source>
</evidence>
<evidence type="ECO:0000313" key="11">
    <source>
        <dbReference type="EMBL" id="KAB8336934.1"/>
    </source>
</evidence>
<keyword evidence="4 7" id="KW-0863">Zinc-finger</keyword>
<feature type="domain" description="C2H2-type" evidence="10">
    <location>
        <begin position="232"/>
        <end position="259"/>
    </location>
</feature>
<reference evidence="11 12" key="1">
    <citation type="submission" date="2019-06" db="EMBL/GenBank/DDBJ databases">
        <title>A chromosomal-level reference genome of Carpinus fangiana (Coryloideae, Betulaceae).</title>
        <authorList>
            <person name="Yang X."/>
            <person name="Wang Z."/>
            <person name="Zhang L."/>
            <person name="Hao G."/>
            <person name="Liu J."/>
            <person name="Yang Y."/>
        </authorList>
    </citation>
    <scope>NUCLEOTIDE SEQUENCE [LARGE SCALE GENOMIC DNA]</scope>
    <source>
        <strain evidence="11">Cfa_2016G</strain>
        <tissue evidence="11">Leaf</tissue>
    </source>
</reference>
<protein>
    <recommendedName>
        <fullName evidence="10">C2H2-type domain-containing protein</fullName>
    </recommendedName>
</protein>
<name>A0A5N6KNY8_9ROSI</name>
<dbReference type="AlphaFoldDB" id="A0A5N6KNY8"/>
<keyword evidence="8" id="KW-0175">Coiled coil</keyword>
<dbReference type="PROSITE" id="PS50157">
    <property type="entry name" value="ZINC_FINGER_C2H2_2"/>
    <property type="match status" value="3"/>
</dbReference>
<evidence type="ECO:0000256" key="7">
    <source>
        <dbReference type="PROSITE-ProRule" id="PRU00042"/>
    </source>
</evidence>
<dbReference type="SMART" id="SM00355">
    <property type="entry name" value="ZnF_C2H2"/>
    <property type="match status" value="3"/>
</dbReference>
<organism evidence="11 12">
    <name type="scientific">Carpinus fangiana</name>
    <dbReference type="NCBI Taxonomy" id="176857"/>
    <lineage>
        <taxon>Eukaryota</taxon>
        <taxon>Viridiplantae</taxon>
        <taxon>Streptophyta</taxon>
        <taxon>Embryophyta</taxon>
        <taxon>Tracheophyta</taxon>
        <taxon>Spermatophyta</taxon>
        <taxon>Magnoliopsida</taxon>
        <taxon>eudicotyledons</taxon>
        <taxon>Gunneridae</taxon>
        <taxon>Pentapetalae</taxon>
        <taxon>rosids</taxon>
        <taxon>fabids</taxon>
        <taxon>Fagales</taxon>
        <taxon>Betulaceae</taxon>
        <taxon>Carpinus</taxon>
    </lineage>
</organism>
<dbReference type="GO" id="GO:0005634">
    <property type="term" value="C:nucleus"/>
    <property type="evidence" value="ECO:0007669"/>
    <property type="project" value="UniProtKB-SubCell"/>
</dbReference>
<dbReference type="Gene3D" id="3.30.160.60">
    <property type="entry name" value="Classic Zinc Finger"/>
    <property type="match status" value="3"/>
</dbReference>
<feature type="domain" description="C2H2-type" evidence="10">
    <location>
        <begin position="288"/>
        <end position="318"/>
    </location>
</feature>
<keyword evidence="5" id="KW-0862">Zinc</keyword>
<dbReference type="GO" id="GO:0045893">
    <property type="term" value="P:positive regulation of DNA-templated transcription"/>
    <property type="evidence" value="ECO:0007669"/>
    <property type="project" value="UniProtKB-ARBA"/>
</dbReference>
<evidence type="ECO:0000256" key="9">
    <source>
        <dbReference type="SAM" id="MobiDB-lite"/>
    </source>
</evidence>
<dbReference type="GO" id="GO:0043565">
    <property type="term" value="F:sequence-specific DNA binding"/>
    <property type="evidence" value="ECO:0007669"/>
    <property type="project" value="UniProtKB-ARBA"/>
</dbReference>
<dbReference type="InterPro" id="IPR050331">
    <property type="entry name" value="Zinc_finger"/>
</dbReference>
<feature type="region of interest" description="Disordered" evidence="9">
    <location>
        <begin position="1"/>
        <end position="236"/>
    </location>
</feature>
<evidence type="ECO:0000256" key="4">
    <source>
        <dbReference type="ARBA" id="ARBA00022771"/>
    </source>
</evidence>
<accession>A0A5N6KNY8</accession>
<evidence type="ECO:0000259" key="10">
    <source>
        <dbReference type="PROSITE" id="PS50157"/>
    </source>
</evidence>
<feature type="compositionally biased region" description="Low complexity" evidence="9">
    <location>
        <begin position="113"/>
        <end position="132"/>
    </location>
</feature>
<dbReference type="PANTHER" id="PTHR16515:SF66">
    <property type="entry name" value="C2H2-TYPE DOMAIN-CONTAINING PROTEIN"/>
    <property type="match status" value="1"/>
</dbReference>
<proteinExistence type="predicted"/>
<evidence type="ECO:0000256" key="2">
    <source>
        <dbReference type="ARBA" id="ARBA00022723"/>
    </source>
</evidence>
<dbReference type="OrthoDB" id="1750190at2759"/>
<evidence type="ECO:0000256" key="8">
    <source>
        <dbReference type="SAM" id="Coils"/>
    </source>
</evidence>
<evidence type="ECO:0000313" key="12">
    <source>
        <dbReference type="Proteomes" id="UP000327013"/>
    </source>
</evidence>
<dbReference type="FunFam" id="3.30.160.60:FF:001732">
    <property type="entry name" value="Zgc:162936"/>
    <property type="match status" value="1"/>
</dbReference>
<comment type="subcellular location">
    <subcellularLocation>
        <location evidence="1">Nucleus</location>
    </subcellularLocation>
</comment>
<feature type="compositionally biased region" description="Basic and acidic residues" evidence="9">
    <location>
        <begin position="60"/>
        <end position="74"/>
    </location>
</feature>
<evidence type="ECO:0000256" key="1">
    <source>
        <dbReference type="ARBA" id="ARBA00004123"/>
    </source>
</evidence>
<evidence type="ECO:0000256" key="6">
    <source>
        <dbReference type="ARBA" id="ARBA00023242"/>
    </source>
</evidence>